<proteinExistence type="predicted"/>
<name>A0A6C0E2M2_9ZZZZ</name>
<feature type="domain" description="Minor capsid protein P11 C-terminal conserved region" evidence="3">
    <location>
        <begin position="104"/>
        <end position="185"/>
    </location>
</feature>
<evidence type="ECO:0000256" key="1">
    <source>
        <dbReference type="SAM" id="MobiDB-lite"/>
    </source>
</evidence>
<feature type="region of interest" description="Disordered" evidence="1">
    <location>
        <begin position="45"/>
        <end position="72"/>
    </location>
</feature>
<keyword evidence="2" id="KW-0812">Transmembrane</keyword>
<keyword evidence="2" id="KW-1133">Transmembrane helix</keyword>
<evidence type="ECO:0000313" key="4">
    <source>
        <dbReference type="EMBL" id="QHT22861.1"/>
    </source>
</evidence>
<dbReference type="InterPro" id="IPR055730">
    <property type="entry name" value="P11_C"/>
</dbReference>
<organism evidence="4">
    <name type="scientific">viral metagenome</name>
    <dbReference type="NCBI Taxonomy" id="1070528"/>
    <lineage>
        <taxon>unclassified sequences</taxon>
        <taxon>metagenomes</taxon>
        <taxon>organismal metagenomes</taxon>
    </lineage>
</organism>
<dbReference type="Pfam" id="PF23983">
    <property type="entry name" value="P11_C"/>
    <property type="match status" value="1"/>
</dbReference>
<feature type="region of interest" description="Disordered" evidence="1">
    <location>
        <begin position="90"/>
        <end position="114"/>
    </location>
</feature>
<feature type="compositionally biased region" description="Polar residues" evidence="1">
    <location>
        <begin position="90"/>
        <end position="104"/>
    </location>
</feature>
<evidence type="ECO:0000256" key="2">
    <source>
        <dbReference type="SAM" id="Phobius"/>
    </source>
</evidence>
<evidence type="ECO:0000259" key="3">
    <source>
        <dbReference type="Pfam" id="PF23983"/>
    </source>
</evidence>
<feature type="compositionally biased region" description="Polar residues" evidence="1">
    <location>
        <begin position="45"/>
        <end position="68"/>
    </location>
</feature>
<keyword evidence="2" id="KW-0472">Membrane</keyword>
<accession>A0A6C0E2M2</accession>
<sequence length="191" mass="20715">MSGSLKKLWNDYGIGAIVVFILLMYVLAMLYKYFSKKGSYGTERMSQNGNSAYGGKNNSQSRQPNRAVQPSEPLGQNEVFASVNGGQATGQGIPTSCNKPNIQNPADLLPNDKNSQWAQLNPVGKGDLANINLLKAGYHIGIDTVGQTLRNANLQIRSEPPNPQINVGPWNLSTITPDFMRPPLELGQGTQ</sequence>
<protein>
    <recommendedName>
        <fullName evidence="3">Minor capsid protein P11 C-terminal conserved region domain-containing protein</fullName>
    </recommendedName>
</protein>
<dbReference type="AlphaFoldDB" id="A0A6C0E2M2"/>
<feature type="transmembrane region" description="Helical" evidence="2">
    <location>
        <begin position="12"/>
        <end position="34"/>
    </location>
</feature>
<reference evidence="4" key="1">
    <citation type="journal article" date="2020" name="Nature">
        <title>Giant virus diversity and host interactions through global metagenomics.</title>
        <authorList>
            <person name="Schulz F."/>
            <person name="Roux S."/>
            <person name="Paez-Espino D."/>
            <person name="Jungbluth S."/>
            <person name="Walsh D.A."/>
            <person name="Denef V.J."/>
            <person name="McMahon K.D."/>
            <person name="Konstantinidis K.T."/>
            <person name="Eloe-Fadrosh E.A."/>
            <person name="Kyrpides N.C."/>
            <person name="Woyke T."/>
        </authorList>
    </citation>
    <scope>NUCLEOTIDE SEQUENCE</scope>
    <source>
        <strain evidence="4">GVMAG-M-3300023179-114</strain>
    </source>
</reference>
<dbReference type="EMBL" id="MN739721">
    <property type="protein sequence ID" value="QHT22861.1"/>
    <property type="molecule type" value="Genomic_DNA"/>
</dbReference>